<evidence type="ECO:0000313" key="1">
    <source>
        <dbReference type="EMBL" id="AOX17277.1"/>
    </source>
</evidence>
<dbReference type="SUPFAM" id="SSF56784">
    <property type="entry name" value="HAD-like"/>
    <property type="match status" value="1"/>
</dbReference>
<dbReference type="Pfam" id="PF13419">
    <property type="entry name" value="HAD_2"/>
    <property type="match status" value="1"/>
</dbReference>
<dbReference type="AlphaFoldDB" id="A0A1D8UUV2"/>
<dbReference type="EMBL" id="CP014674">
    <property type="protein sequence ID" value="AOX17277.1"/>
    <property type="molecule type" value="Genomic_DNA"/>
</dbReference>
<accession>A0A1D8UUV2</accession>
<dbReference type="SFLD" id="SFLDG01129">
    <property type="entry name" value="C1.5:_HAD__Beta-PGM__Phosphata"/>
    <property type="match status" value="1"/>
</dbReference>
<dbReference type="SFLD" id="SFLDS00003">
    <property type="entry name" value="Haloacid_Dehalogenase"/>
    <property type="match status" value="1"/>
</dbReference>
<dbReference type="InterPro" id="IPR023198">
    <property type="entry name" value="PGP-like_dom2"/>
</dbReference>
<name>A0A1D8UUV2_9PROT</name>
<dbReference type="CDD" id="cd07505">
    <property type="entry name" value="HAD_BPGM-like"/>
    <property type="match status" value="1"/>
</dbReference>
<dbReference type="InterPro" id="IPR006439">
    <property type="entry name" value="HAD-SF_hydro_IA"/>
</dbReference>
<dbReference type="InterPro" id="IPR036412">
    <property type="entry name" value="HAD-like_sf"/>
</dbReference>
<dbReference type="SFLD" id="SFLDG01135">
    <property type="entry name" value="C1.5.6:_HAD__Beta-PGM__Phospha"/>
    <property type="match status" value="1"/>
</dbReference>
<dbReference type="Proteomes" id="UP000179145">
    <property type="component" value="Chromosome"/>
</dbReference>
<evidence type="ECO:0000313" key="2">
    <source>
        <dbReference type="Proteomes" id="UP000179145"/>
    </source>
</evidence>
<dbReference type="PANTHER" id="PTHR43481">
    <property type="entry name" value="FRUCTOSE-1-PHOSPHATE PHOSPHATASE"/>
    <property type="match status" value="1"/>
</dbReference>
<dbReference type="eggNOG" id="COG0637">
    <property type="taxonomic scope" value="Bacteria"/>
</dbReference>
<dbReference type="RefSeq" id="WP_070402916.1">
    <property type="nucleotide sequence ID" value="NZ_BJVW01000001.1"/>
</dbReference>
<dbReference type="GO" id="GO:0050308">
    <property type="term" value="F:sugar-phosphatase activity"/>
    <property type="evidence" value="ECO:0007669"/>
    <property type="project" value="TreeGrafter"/>
</dbReference>
<dbReference type="NCBIfam" id="TIGR01509">
    <property type="entry name" value="HAD-SF-IA-v3"/>
    <property type="match status" value="1"/>
</dbReference>
<dbReference type="PANTHER" id="PTHR43481:SF4">
    <property type="entry name" value="GLYCEROL-1-PHOSPHATE PHOSPHOHYDROLASE 1-RELATED"/>
    <property type="match status" value="1"/>
</dbReference>
<dbReference type="KEGG" id="kba:A0U89_09175"/>
<dbReference type="OrthoDB" id="414934at2"/>
<dbReference type="Gene3D" id="3.40.50.1000">
    <property type="entry name" value="HAD superfamily/HAD-like"/>
    <property type="match status" value="1"/>
</dbReference>
<dbReference type="PRINTS" id="PR00413">
    <property type="entry name" value="HADHALOGNASE"/>
</dbReference>
<gene>
    <name evidence="1" type="ORF">A0U89_09175</name>
</gene>
<dbReference type="InterPro" id="IPR051806">
    <property type="entry name" value="HAD-like_SPP"/>
</dbReference>
<dbReference type="STRING" id="153496.A0U89_09175"/>
<keyword evidence="2" id="KW-1185">Reference proteome</keyword>
<protein>
    <submittedName>
        <fullName evidence="1">Uncharacterized protein</fullName>
    </submittedName>
</protein>
<reference evidence="1 2" key="1">
    <citation type="journal article" date="2016" name="Microb. Cell Fact.">
        <title>Dissection of exopolysaccharide biosynthesis in Kozakia baliensis.</title>
        <authorList>
            <person name="Brandt J.U."/>
            <person name="Jakob F."/>
            <person name="Behr J."/>
            <person name="Geissler A.J."/>
            <person name="Vogel R.F."/>
        </authorList>
    </citation>
    <scope>NUCLEOTIDE SEQUENCE [LARGE SCALE GENOMIC DNA]</scope>
    <source>
        <strain evidence="1 2">DSM 14400</strain>
    </source>
</reference>
<dbReference type="Gene3D" id="1.10.150.240">
    <property type="entry name" value="Putative phosphatase, domain 2"/>
    <property type="match status" value="1"/>
</dbReference>
<dbReference type="InterPro" id="IPR041492">
    <property type="entry name" value="HAD_2"/>
</dbReference>
<sequence length="200" mass="22467">MSDKFDIGAYKFRAIIFDCDGTLANTGPVHYLAFSHAFNDIGLDMPEDWYRQRAGLSRGKLFDAFRQEKDTEFDSDEMASKSEKIYRDHIDRVTENRFVADIARHESGRVPMAVASAGQRAIVEATLKTIGLRDLFDQVVTVEEVQRPKPAPDLFLLAAKRLNTSPEDCLVFEDSDEGLEAARNAGMQVVDVRPFTTDGK</sequence>
<proteinExistence type="predicted"/>
<dbReference type="InterPro" id="IPR023214">
    <property type="entry name" value="HAD_sf"/>
</dbReference>
<organism evidence="1 2">
    <name type="scientific">Kozakia baliensis</name>
    <dbReference type="NCBI Taxonomy" id="153496"/>
    <lineage>
        <taxon>Bacteria</taxon>
        <taxon>Pseudomonadati</taxon>
        <taxon>Pseudomonadota</taxon>
        <taxon>Alphaproteobacteria</taxon>
        <taxon>Acetobacterales</taxon>
        <taxon>Acetobacteraceae</taxon>
        <taxon>Kozakia</taxon>
    </lineage>
</organism>